<evidence type="ECO:0000256" key="2">
    <source>
        <dbReference type="SAM" id="SignalP"/>
    </source>
</evidence>
<accession>A0ABD3G2X3</accession>
<feature type="signal peptide" evidence="2">
    <location>
        <begin position="1"/>
        <end position="16"/>
    </location>
</feature>
<evidence type="ECO:0008006" key="5">
    <source>
        <dbReference type="Google" id="ProtNLM"/>
    </source>
</evidence>
<feature type="transmembrane region" description="Helical" evidence="1">
    <location>
        <begin position="29"/>
        <end position="51"/>
    </location>
</feature>
<protein>
    <recommendedName>
        <fullName evidence="5">Cardiolipin synthase N-terminal domain-containing protein</fullName>
    </recommendedName>
</protein>
<gene>
    <name evidence="3" type="ORF">V7S43_001059</name>
</gene>
<keyword evidence="1" id="KW-1133">Transmembrane helix</keyword>
<evidence type="ECO:0000256" key="1">
    <source>
        <dbReference type="SAM" id="Phobius"/>
    </source>
</evidence>
<keyword evidence="1" id="KW-0812">Transmembrane</keyword>
<dbReference type="Proteomes" id="UP001632037">
    <property type="component" value="Unassembled WGS sequence"/>
</dbReference>
<reference evidence="3 4" key="1">
    <citation type="submission" date="2024-09" db="EMBL/GenBank/DDBJ databases">
        <title>Genome sequencing and assembly of Phytophthora oleae, isolate VK10A, causative agent of rot of olive drupes.</title>
        <authorList>
            <person name="Conti Taguali S."/>
            <person name="Riolo M."/>
            <person name="La Spada F."/>
            <person name="Cacciola S.O."/>
            <person name="Dionisio G."/>
        </authorList>
    </citation>
    <scope>NUCLEOTIDE SEQUENCE [LARGE SCALE GENOMIC DNA]</scope>
    <source>
        <strain evidence="3 4">VK10A</strain>
    </source>
</reference>
<name>A0ABD3G2X3_9STRA</name>
<keyword evidence="2" id="KW-0732">Signal</keyword>
<comment type="caution">
    <text evidence="3">The sequence shown here is derived from an EMBL/GenBank/DDBJ whole genome shotgun (WGS) entry which is preliminary data.</text>
</comment>
<sequence length="101" mass="11416">MKLFTLLSLEVAAVHAKPSSSISSLEELWIFIAVVYAAVLVPLLGYFLYAIARDPTTRQVMETMWVRLKQQTLAFLGPRQRSAAITHERESLLAKEGKKNR</sequence>
<organism evidence="3 4">
    <name type="scientific">Phytophthora oleae</name>
    <dbReference type="NCBI Taxonomy" id="2107226"/>
    <lineage>
        <taxon>Eukaryota</taxon>
        <taxon>Sar</taxon>
        <taxon>Stramenopiles</taxon>
        <taxon>Oomycota</taxon>
        <taxon>Peronosporomycetes</taxon>
        <taxon>Peronosporales</taxon>
        <taxon>Peronosporaceae</taxon>
        <taxon>Phytophthora</taxon>
    </lineage>
</organism>
<evidence type="ECO:0000313" key="3">
    <source>
        <dbReference type="EMBL" id="KAL3673343.1"/>
    </source>
</evidence>
<keyword evidence="1" id="KW-0472">Membrane</keyword>
<keyword evidence="4" id="KW-1185">Reference proteome</keyword>
<proteinExistence type="predicted"/>
<dbReference type="AlphaFoldDB" id="A0ABD3G2X3"/>
<feature type="chain" id="PRO_5044887289" description="Cardiolipin synthase N-terminal domain-containing protein" evidence="2">
    <location>
        <begin position="17"/>
        <end position="101"/>
    </location>
</feature>
<evidence type="ECO:0000313" key="4">
    <source>
        <dbReference type="Proteomes" id="UP001632037"/>
    </source>
</evidence>
<dbReference type="EMBL" id="JBIMZQ010000002">
    <property type="protein sequence ID" value="KAL3673343.1"/>
    <property type="molecule type" value="Genomic_DNA"/>
</dbReference>